<sequence>MKALMLPVLLWWSCAGTIWAANEPDAPGRTLAKQMIREDHELWITADHSKFKQLQQPFASGPQVTRACLGCHTEAAVQFHKTIHWTWKDPSDASGKIGKAGITLNNF</sequence>
<feature type="signal peptide" evidence="1">
    <location>
        <begin position="1"/>
        <end position="20"/>
    </location>
</feature>
<keyword evidence="3" id="KW-1185">Reference proteome</keyword>
<evidence type="ECO:0000313" key="2">
    <source>
        <dbReference type="EMBL" id="GAU09250.1"/>
    </source>
</evidence>
<accession>A0A194AJ37</accession>
<dbReference type="InterPro" id="IPR036280">
    <property type="entry name" value="Multihaem_cyt_sf"/>
</dbReference>
<gene>
    <name evidence="2" type="ORF">DPF_1972</name>
</gene>
<name>A0A194AJ37_9BACT</name>
<organism evidence="2 3">
    <name type="scientific">Desulfoplanes formicivorans</name>
    <dbReference type="NCBI Taxonomy" id="1592317"/>
    <lineage>
        <taxon>Bacteria</taxon>
        <taxon>Pseudomonadati</taxon>
        <taxon>Thermodesulfobacteriota</taxon>
        <taxon>Desulfovibrionia</taxon>
        <taxon>Desulfovibrionales</taxon>
        <taxon>Desulfoplanaceae</taxon>
        <taxon>Desulfoplanes</taxon>
    </lineage>
</organism>
<dbReference type="Proteomes" id="UP000095200">
    <property type="component" value="Unassembled WGS sequence"/>
</dbReference>
<dbReference type="EMBL" id="BDFE01000017">
    <property type="protein sequence ID" value="GAU09250.1"/>
    <property type="molecule type" value="Genomic_DNA"/>
</dbReference>
<evidence type="ECO:0000313" key="3">
    <source>
        <dbReference type="Proteomes" id="UP000095200"/>
    </source>
</evidence>
<keyword evidence="1" id="KW-0732">Signal</keyword>
<protein>
    <submittedName>
        <fullName evidence="2">Cytochrome C</fullName>
    </submittedName>
</protein>
<dbReference type="AlphaFoldDB" id="A0A194AJ37"/>
<proteinExistence type="predicted"/>
<reference evidence="3" key="1">
    <citation type="submission" date="2016-06" db="EMBL/GenBank/DDBJ databases">
        <title>Draft genome sequence of Desulfoplanes formicivorans strain Pf12B.</title>
        <authorList>
            <person name="Watanabe M."/>
            <person name="Kojima H."/>
            <person name="Fukui M."/>
        </authorList>
    </citation>
    <scope>NUCLEOTIDE SEQUENCE [LARGE SCALE GENOMIC DNA]</scope>
    <source>
        <strain evidence="3">Pf12B</strain>
    </source>
</reference>
<comment type="caution">
    <text evidence="2">The sequence shown here is derived from an EMBL/GenBank/DDBJ whole genome shotgun (WGS) entry which is preliminary data.</text>
</comment>
<dbReference type="SUPFAM" id="SSF48695">
    <property type="entry name" value="Multiheme cytochromes"/>
    <property type="match status" value="1"/>
</dbReference>
<feature type="chain" id="PRO_5008262480" evidence="1">
    <location>
        <begin position="21"/>
        <end position="107"/>
    </location>
</feature>
<evidence type="ECO:0000256" key="1">
    <source>
        <dbReference type="SAM" id="SignalP"/>
    </source>
</evidence>
<dbReference type="STRING" id="1592317.DPF_1972"/>